<reference evidence="1" key="2">
    <citation type="submission" date="2014-07" db="EMBL/GenBank/DDBJ databases">
        <authorList>
            <person name="Hull J."/>
        </authorList>
    </citation>
    <scope>NUCLEOTIDE SEQUENCE</scope>
</reference>
<dbReference type="PANTHER" id="PTHR28592:SF1">
    <property type="entry name" value="ARMADILLO REPEAT-CONTAINING PROTEIN 1"/>
    <property type="match status" value="1"/>
</dbReference>
<sequence length="273" mass="30087">MSETVSVLQKYKNMVSESIDHHVLLKEKTMIQFLVYILESPNGVEVSLALEVIQLMADNPKNHQQLRSFGLLDALSKLSQSGAEKANAQLASDLLAQLKKPQPPIVRQSAPNHMFPSVVYVLNIPGITNATRRDVEYGVICNRGVISVVVDCSKERCTVRTLSKVTPVDLANSIHSKTGLPVRLVTKNNKGQEMYQDLVILPSERGDEGPIVVEAHETSQNAPPEDDIDLPEYLPEEDPPVKASAITFLAKFKTGAATVVRSASSFFSDSFYW</sequence>
<evidence type="ECO:0000313" key="1">
    <source>
        <dbReference type="EMBL" id="JAG36525.1"/>
    </source>
</evidence>
<dbReference type="InterPro" id="IPR016024">
    <property type="entry name" value="ARM-type_fold"/>
</dbReference>
<dbReference type="SUPFAM" id="SSF48371">
    <property type="entry name" value="ARM repeat"/>
    <property type="match status" value="1"/>
</dbReference>
<reference evidence="2" key="3">
    <citation type="submission" date="2014-09" db="EMBL/GenBank/DDBJ databases">
        <authorList>
            <person name="Magalhaes I.L.F."/>
            <person name="Oliveira U."/>
            <person name="Santos F.R."/>
            <person name="Vidigal T.H.D.A."/>
            <person name="Brescovit A.D."/>
            <person name="Santos A.J."/>
        </authorList>
    </citation>
    <scope>NUCLEOTIDE SEQUENCE</scope>
</reference>
<proteinExistence type="predicted"/>
<dbReference type="AlphaFoldDB" id="A0A0A9Z3Y8"/>
<dbReference type="PANTHER" id="PTHR28592">
    <property type="entry name" value="ARMADILLO REPEAT-CONTAINING PROTEIN 1"/>
    <property type="match status" value="1"/>
</dbReference>
<name>A0A0A9Z3Y8_LYGHE</name>
<protein>
    <submittedName>
        <fullName evidence="1">Armadillo repeat-containing protein 1</fullName>
    </submittedName>
</protein>
<dbReference type="Gene3D" id="1.25.10.10">
    <property type="entry name" value="Leucine-rich Repeat Variant"/>
    <property type="match status" value="1"/>
</dbReference>
<evidence type="ECO:0000313" key="2">
    <source>
        <dbReference type="EMBL" id="JAG63658.1"/>
    </source>
</evidence>
<gene>
    <name evidence="1" type="primary">ARMC1_0</name>
    <name evidence="1" type="ORF">CM83_64691</name>
</gene>
<dbReference type="EMBL" id="GBRD01002163">
    <property type="protein sequence ID" value="JAG63658.1"/>
    <property type="molecule type" value="Transcribed_RNA"/>
</dbReference>
<dbReference type="InterPro" id="IPR011989">
    <property type="entry name" value="ARM-like"/>
</dbReference>
<organism evidence="1">
    <name type="scientific">Lygus hesperus</name>
    <name type="common">Western plant bug</name>
    <dbReference type="NCBI Taxonomy" id="30085"/>
    <lineage>
        <taxon>Eukaryota</taxon>
        <taxon>Metazoa</taxon>
        <taxon>Ecdysozoa</taxon>
        <taxon>Arthropoda</taxon>
        <taxon>Hexapoda</taxon>
        <taxon>Insecta</taxon>
        <taxon>Pterygota</taxon>
        <taxon>Neoptera</taxon>
        <taxon>Paraneoptera</taxon>
        <taxon>Hemiptera</taxon>
        <taxon>Heteroptera</taxon>
        <taxon>Panheteroptera</taxon>
        <taxon>Cimicomorpha</taxon>
        <taxon>Miridae</taxon>
        <taxon>Mirini</taxon>
        <taxon>Lygus</taxon>
    </lineage>
</organism>
<dbReference type="EMBL" id="GBHO01007079">
    <property type="protein sequence ID" value="JAG36525.1"/>
    <property type="molecule type" value="Transcribed_RNA"/>
</dbReference>
<accession>A0A0A9Z3Y8</accession>
<reference evidence="1" key="1">
    <citation type="journal article" date="2014" name="PLoS ONE">
        <title>Transcriptome-Based Identification of ABC Transporters in the Western Tarnished Plant Bug Lygus hesperus.</title>
        <authorList>
            <person name="Hull J.J."/>
            <person name="Chaney K."/>
            <person name="Geib S.M."/>
            <person name="Fabrick J.A."/>
            <person name="Brent C.S."/>
            <person name="Walsh D."/>
            <person name="Lavine L.C."/>
        </authorList>
    </citation>
    <scope>NUCLEOTIDE SEQUENCE</scope>
</reference>